<sequence length="258" mass="28492">MAPKSASGTTKRKRASTTARHTPNKRARKTKKAPPGFEPRSDIKVEEYLPDSDEDPEKSWDIKDILEEGYDLNLVHHYFVKWEDEEYPDSWVQAINANKLAVKYWKEKKKAERNKRESTDANSSVASTALSSFTSTATPTPSRSRRSGLRNTVSVAADATEGHPPDRVSPLVQVRRQSDFDRSEFERFSQLPSSQPNSSPVPDKADTGRARDFRASGIVPDSQSTDGSGTYIQPTQATQTTQETSGSSGAGAEAELDV</sequence>
<feature type="compositionally biased region" description="Basic and acidic residues" evidence="1">
    <location>
        <begin position="203"/>
        <end position="214"/>
    </location>
</feature>
<keyword evidence="3" id="KW-1185">Reference proteome</keyword>
<dbReference type="EMBL" id="JAADJZ010000012">
    <property type="protein sequence ID" value="KAF2871291.1"/>
    <property type="molecule type" value="Genomic_DNA"/>
</dbReference>
<evidence type="ECO:0000256" key="1">
    <source>
        <dbReference type="SAM" id="MobiDB-lite"/>
    </source>
</evidence>
<feature type="compositionally biased region" description="Polar residues" evidence="1">
    <location>
        <begin position="221"/>
        <end position="234"/>
    </location>
</feature>
<evidence type="ECO:0008006" key="4">
    <source>
        <dbReference type="Google" id="ProtNLM"/>
    </source>
</evidence>
<evidence type="ECO:0000313" key="2">
    <source>
        <dbReference type="EMBL" id="KAF2871291.1"/>
    </source>
</evidence>
<evidence type="ECO:0000313" key="3">
    <source>
        <dbReference type="Proteomes" id="UP000481861"/>
    </source>
</evidence>
<feature type="region of interest" description="Disordered" evidence="1">
    <location>
        <begin position="108"/>
        <end position="258"/>
    </location>
</feature>
<organism evidence="2 3">
    <name type="scientific">Massariosphaeria phaeospora</name>
    <dbReference type="NCBI Taxonomy" id="100035"/>
    <lineage>
        <taxon>Eukaryota</taxon>
        <taxon>Fungi</taxon>
        <taxon>Dikarya</taxon>
        <taxon>Ascomycota</taxon>
        <taxon>Pezizomycotina</taxon>
        <taxon>Dothideomycetes</taxon>
        <taxon>Pleosporomycetidae</taxon>
        <taxon>Pleosporales</taxon>
        <taxon>Pleosporales incertae sedis</taxon>
        <taxon>Massariosphaeria</taxon>
    </lineage>
</organism>
<protein>
    <recommendedName>
        <fullName evidence="4">Chromo domain-containing protein</fullName>
    </recommendedName>
</protein>
<gene>
    <name evidence="2" type="ORF">BDV95DRAFT_58908</name>
</gene>
<accession>A0A7C8I941</accession>
<feature type="compositionally biased region" description="Basic and acidic residues" evidence="1">
    <location>
        <begin position="176"/>
        <end position="187"/>
    </location>
</feature>
<feature type="compositionally biased region" description="Low complexity" evidence="1">
    <location>
        <begin position="123"/>
        <end position="142"/>
    </location>
</feature>
<comment type="caution">
    <text evidence="2">The sequence shown here is derived from an EMBL/GenBank/DDBJ whole genome shotgun (WGS) entry which is preliminary data.</text>
</comment>
<name>A0A7C8I941_9PLEO</name>
<feature type="compositionally biased region" description="Low complexity" evidence="1">
    <location>
        <begin position="189"/>
        <end position="202"/>
    </location>
</feature>
<dbReference type="AlphaFoldDB" id="A0A7C8I941"/>
<feature type="compositionally biased region" description="Low complexity" evidence="1">
    <location>
        <begin position="235"/>
        <end position="258"/>
    </location>
</feature>
<feature type="compositionally biased region" description="Basic residues" evidence="1">
    <location>
        <begin position="22"/>
        <end position="32"/>
    </location>
</feature>
<proteinExistence type="predicted"/>
<feature type="region of interest" description="Disordered" evidence="1">
    <location>
        <begin position="1"/>
        <end position="60"/>
    </location>
</feature>
<reference evidence="2 3" key="1">
    <citation type="submission" date="2020-01" db="EMBL/GenBank/DDBJ databases">
        <authorList>
            <consortium name="DOE Joint Genome Institute"/>
            <person name="Haridas S."/>
            <person name="Albert R."/>
            <person name="Binder M."/>
            <person name="Bloem J."/>
            <person name="Labutti K."/>
            <person name="Salamov A."/>
            <person name="Andreopoulos B."/>
            <person name="Baker S.E."/>
            <person name="Barry K."/>
            <person name="Bills G."/>
            <person name="Bluhm B.H."/>
            <person name="Cannon C."/>
            <person name="Castanera R."/>
            <person name="Culley D.E."/>
            <person name="Daum C."/>
            <person name="Ezra D."/>
            <person name="Gonzalez J.B."/>
            <person name="Henrissat B."/>
            <person name="Kuo A."/>
            <person name="Liang C."/>
            <person name="Lipzen A."/>
            <person name="Lutzoni F."/>
            <person name="Magnuson J."/>
            <person name="Mondo S."/>
            <person name="Nolan M."/>
            <person name="Ohm R."/>
            <person name="Pangilinan J."/>
            <person name="Park H.-J.H."/>
            <person name="Ramirez L."/>
            <person name="Alfaro M."/>
            <person name="Sun H."/>
            <person name="Tritt A."/>
            <person name="Yoshinaga Y."/>
            <person name="Zwiers L.-H.L."/>
            <person name="Turgeon B.G."/>
            <person name="Goodwin S.B."/>
            <person name="Spatafora J.W."/>
            <person name="Crous P.W."/>
            <person name="Grigoriev I.V."/>
        </authorList>
    </citation>
    <scope>NUCLEOTIDE SEQUENCE [LARGE SCALE GENOMIC DNA]</scope>
    <source>
        <strain evidence="2 3">CBS 611.86</strain>
    </source>
</reference>
<dbReference type="Proteomes" id="UP000481861">
    <property type="component" value="Unassembled WGS sequence"/>
</dbReference>